<dbReference type="GO" id="GO:0000009">
    <property type="term" value="F:alpha-1,6-mannosyltransferase activity"/>
    <property type="evidence" value="ECO:0007669"/>
    <property type="project" value="InterPro"/>
</dbReference>
<feature type="transmembrane region" description="Helical" evidence="10">
    <location>
        <begin position="386"/>
        <end position="409"/>
    </location>
</feature>
<dbReference type="PANTHER" id="PTHR12468:SF2">
    <property type="entry name" value="GPI MANNOSYLTRANSFERASE 2"/>
    <property type="match status" value="1"/>
</dbReference>
<feature type="transmembrane region" description="Helical" evidence="10">
    <location>
        <begin position="221"/>
        <end position="238"/>
    </location>
</feature>
<evidence type="ECO:0000256" key="10">
    <source>
        <dbReference type="SAM" id="Phobius"/>
    </source>
</evidence>
<keyword evidence="3" id="KW-0337">GPI-anchor biosynthesis</keyword>
<evidence type="ECO:0000256" key="2">
    <source>
        <dbReference type="ARBA" id="ARBA00004687"/>
    </source>
</evidence>
<evidence type="ECO:0000256" key="8">
    <source>
        <dbReference type="ARBA" id="ARBA00022989"/>
    </source>
</evidence>
<keyword evidence="4 11" id="KW-0328">Glycosyltransferase</keyword>
<evidence type="ECO:0000256" key="7">
    <source>
        <dbReference type="ARBA" id="ARBA00022824"/>
    </source>
</evidence>
<keyword evidence="7" id="KW-0256">Endoplasmic reticulum</keyword>
<gene>
    <name evidence="11" type="ORF">KDL01_28425</name>
</gene>
<feature type="transmembrane region" description="Helical" evidence="10">
    <location>
        <begin position="364"/>
        <end position="379"/>
    </location>
</feature>
<evidence type="ECO:0000256" key="3">
    <source>
        <dbReference type="ARBA" id="ARBA00022502"/>
    </source>
</evidence>
<keyword evidence="12" id="KW-1185">Reference proteome</keyword>
<reference evidence="11" key="1">
    <citation type="submission" date="2021-04" db="EMBL/GenBank/DDBJ databases">
        <title>Genome based classification of Actinospica acidithermotolerans sp. nov., an actinobacterium isolated from an Indonesian hot spring.</title>
        <authorList>
            <person name="Kusuma A.B."/>
            <person name="Putra K.E."/>
            <person name="Nafisah S."/>
            <person name="Loh J."/>
            <person name="Nouioui I."/>
            <person name="Goodfellow M."/>
        </authorList>
    </citation>
    <scope>NUCLEOTIDE SEQUENCE</scope>
    <source>
        <strain evidence="11">CSCA 57</strain>
    </source>
</reference>
<dbReference type="AlphaFoldDB" id="A0A941IT62"/>
<proteinExistence type="predicted"/>
<dbReference type="GO" id="GO:0004376">
    <property type="term" value="F:GPI mannosyltransferase activity"/>
    <property type="evidence" value="ECO:0007669"/>
    <property type="project" value="InterPro"/>
</dbReference>
<dbReference type="PANTHER" id="PTHR12468">
    <property type="entry name" value="GPI MANNOSYLTRANSFERASE 2"/>
    <property type="match status" value="1"/>
</dbReference>
<evidence type="ECO:0000256" key="1">
    <source>
        <dbReference type="ARBA" id="ARBA00004477"/>
    </source>
</evidence>
<comment type="subcellular location">
    <subcellularLocation>
        <location evidence="1">Endoplasmic reticulum membrane</location>
        <topology evidence="1">Multi-pass membrane protein</topology>
    </subcellularLocation>
</comment>
<dbReference type="Proteomes" id="UP000675781">
    <property type="component" value="Unassembled WGS sequence"/>
</dbReference>
<comment type="pathway">
    <text evidence="2">Glycolipid biosynthesis; glycosylphosphatidylinositol-anchor biosynthesis.</text>
</comment>
<sequence>MEATPGGDALADAPSGRDSRRIRFELRAAWHRFAPAVGLYTFVKATGFVTFFALVQYARDHGQVSRSSREPVLRFFDVLGSWDGVWYAMVAAHGYHPALVPTATGVQQNSAAFFPLYPALIRIVHTCTGLGYPGSALLASILASLVAAAGIYAVAHTLIGHKAALICVALWAVFPSSGVEWSGYSESTLIAVASWCLYFTLRRRWLLGGLFALLSGLGRPTAFAVVAAYGVAAIVELVRRRDGRVRPLVGLLMAPAGVLGFLLWVGLRMGRLDGYSVLERKGWGQYIDFGAWTAKGYLRTAMGQPFWHDSPQEDLIAILLLTALPMLIILLIRMRPPVAVLVYVVLFVAAGLCSHQNFGNVSRYLLPAFPLLLPVAAGLRRLSWPVLLSCLVIAGFASGWYAGYIPFVLGVP</sequence>
<evidence type="ECO:0000256" key="5">
    <source>
        <dbReference type="ARBA" id="ARBA00022679"/>
    </source>
</evidence>
<dbReference type="GO" id="GO:0006506">
    <property type="term" value="P:GPI anchor biosynthetic process"/>
    <property type="evidence" value="ECO:0007669"/>
    <property type="project" value="UniProtKB-KW"/>
</dbReference>
<keyword evidence="8 10" id="KW-1133">Transmembrane helix</keyword>
<dbReference type="RefSeq" id="WP_212531703.1">
    <property type="nucleotide sequence ID" value="NZ_JAGSOG010000190.1"/>
</dbReference>
<feature type="transmembrane region" description="Helical" evidence="10">
    <location>
        <begin position="339"/>
        <end position="358"/>
    </location>
</feature>
<accession>A0A941IT62</accession>
<dbReference type="EC" id="2.4.-.-" evidence="11"/>
<feature type="transmembrane region" description="Helical" evidence="10">
    <location>
        <begin position="245"/>
        <end position="267"/>
    </location>
</feature>
<evidence type="ECO:0000256" key="6">
    <source>
        <dbReference type="ARBA" id="ARBA00022692"/>
    </source>
</evidence>
<organism evidence="11 12">
    <name type="scientific">Actinospica durhamensis</name>
    <dbReference type="NCBI Taxonomy" id="1508375"/>
    <lineage>
        <taxon>Bacteria</taxon>
        <taxon>Bacillati</taxon>
        <taxon>Actinomycetota</taxon>
        <taxon>Actinomycetes</taxon>
        <taxon>Catenulisporales</taxon>
        <taxon>Actinospicaceae</taxon>
        <taxon>Actinospica</taxon>
    </lineage>
</organism>
<evidence type="ECO:0000256" key="9">
    <source>
        <dbReference type="ARBA" id="ARBA00023136"/>
    </source>
</evidence>
<evidence type="ECO:0000313" key="12">
    <source>
        <dbReference type="Proteomes" id="UP000675781"/>
    </source>
</evidence>
<evidence type="ECO:0000313" key="11">
    <source>
        <dbReference type="EMBL" id="MBR7837237.1"/>
    </source>
</evidence>
<dbReference type="InterPro" id="IPR007315">
    <property type="entry name" value="PIG-V/Gpi18"/>
</dbReference>
<dbReference type="EMBL" id="JAGSOG010000190">
    <property type="protein sequence ID" value="MBR7837237.1"/>
    <property type="molecule type" value="Genomic_DNA"/>
</dbReference>
<feature type="transmembrane region" description="Helical" evidence="10">
    <location>
        <begin position="130"/>
        <end position="152"/>
    </location>
</feature>
<keyword evidence="9 10" id="KW-0472">Membrane</keyword>
<protein>
    <submittedName>
        <fullName evidence="11">Glycosyltransferase family 39 protein</fullName>
        <ecNumber evidence="11">2.4.-.-</ecNumber>
    </submittedName>
</protein>
<keyword evidence="5 11" id="KW-0808">Transferase</keyword>
<feature type="transmembrane region" description="Helical" evidence="10">
    <location>
        <begin position="37"/>
        <end position="58"/>
    </location>
</feature>
<evidence type="ECO:0000256" key="4">
    <source>
        <dbReference type="ARBA" id="ARBA00022676"/>
    </source>
</evidence>
<comment type="caution">
    <text evidence="11">The sequence shown here is derived from an EMBL/GenBank/DDBJ whole genome shotgun (WGS) entry which is preliminary data.</text>
</comment>
<keyword evidence="6 10" id="KW-0812">Transmembrane</keyword>
<dbReference type="GO" id="GO:0016020">
    <property type="term" value="C:membrane"/>
    <property type="evidence" value="ECO:0007669"/>
    <property type="project" value="GOC"/>
</dbReference>
<name>A0A941IT62_9ACTN</name>
<feature type="transmembrane region" description="Helical" evidence="10">
    <location>
        <begin position="315"/>
        <end position="332"/>
    </location>
</feature>